<evidence type="ECO:0000256" key="1">
    <source>
        <dbReference type="ARBA" id="ARBA00009437"/>
    </source>
</evidence>
<dbReference type="SUPFAM" id="SSF53850">
    <property type="entry name" value="Periplasmic binding protein-like II"/>
    <property type="match status" value="1"/>
</dbReference>
<gene>
    <name evidence="6" type="ORF">FN976_01345</name>
</gene>
<sequence length="346" mass="39105">MVARSTCQPRRGFCFFMSAKRPQSGLLAGRAPTVSADAYHWRMRYQRIDLNLLVALDVLLAERNVTRAAERMHITQSAMSGVLARLRDHFGDQLLVPVGRTMQLTPRAESLVEPVRDIVLRVDSALGTQPDFDPATAQRHFVVIASDYVSRVMLAEVVRRVAAMAPGLTFDIRPTSEIMLGELEQGRADFLITPAHLTAADHPQEVLFDDTYKVLACLQHPDLAGGVTVEQYRSLGHVVYQNERGINPWFEQWYANQYGSTRRVEVITHSFTLIPRFIVGTRRITTIQTRLANQFAQSLAVQIFDPPMETPRLTEVLQWHRLRETDAAVQWVREQIVAGSHAMPPI</sequence>
<keyword evidence="2" id="KW-0805">Transcription regulation</keyword>
<dbReference type="Proteomes" id="UP000318199">
    <property type="component" value="Unassembled WGS sequence"/>
</dbReference>
<dbReference type="InterPro" id="IPR036390">
    <property type="entry name" value="WH_DNA-bd_sf"/>
</dbReference>
<dbReference type="PANTHER" id="PTHR30118:SF6">
    <property type="entry name" value="HTH-TYPE TRANSCRIPTIONAL REGULATOR LEUO"/>
    <property type="match status" value="1"/>
</dbReference>
<dbReference type="EMBL" id="VOBQ01000002">
    <property type="protein sequence ID" value="TWO72917.1"/>
    <property type="molecule type" value="Genomic_DNA"/>
</dbReference>
<comment type="similarity">
    <text evidence="1">Belongs to the LysR transcriptional regulatory family.</text>
</comment>
<evidence type="ECO:0000259" key="5">
    <source>
        <dbReference type="PROSITE" id="PS50931"/>
    </source>
</evidence>
<dbReference type="OrthoDB" id="5495633at2"/>
<evidence type="ECO:0000256" key="4">
    <source>
        <dbReference type="ARBA" id="ARBA00023163"/>
    </source>
</evidence>
<comment type="caution">
    <text evidence="6">The sequence shown here is derived from an EMBL/GenBank/DDBJ whole genome shotgun (WGS) entry which is preliminary data.</text>
</comment>
<dbReference type="PRINTS" id="PR00039">
    <property type="entry name" value="HTHLYSR"/>
</dbReference>
<keyword evidence="7" id="KW-1185">Reference proteome</keyword>
<protein>
    <submittedName>
        <fullName evidence="6">LysR family transcriptional regulator</fullName>
    </submittedName>
</protein>
<dbReference type="AlphaFoldDB" id="A0A562ZX23"/>
<feature type="domain" description="HTH lysR-type" evidence="5">
    <location>
        <begin position="48"/>
        <end position="105"/>
    </location>
</feature>
<evidence type="ECO:0000313" key="6">
    <source>
        <dbReference type="EMBL" id="TWO72917.1"/>
    </source>
</evidence>
<dbReference type="InterPro" id="IPR050389">
    <property type="entry name" value="LysR-type_TF"/>
</dbReference>
<name>A0A562ZX23_9BURK</name>
<accession>A0A562ZX23</accession>
<dbReference type="PANTHER" id="PTHR30118">
    <property type="entry name" value="HTH-TYPE TRANSCRIPTIONAL REGULATOR LEUO-RELATED"/>
    <property type="match status" value="1"/>
</dbReference>
<dbReference type="InterPro" id="IPR036388">
    <property type="entry name" value="WH-like_DNA-bd_sf"/>
</dbReference>
<dbReference type="PROSITE" id="PS50931">
    <property type="entry name" value="HTH_LYSR"/>
    <property type="match status" value="1"/>
</dbReference>
<reference evidence="6 7" key="1">
    <citation type="submission" date="2019-07" db="EMBL/GenBank/DDBJ databases">
        <title>Caenimonas sedimenti sp. nov., isolated from activated sludge.</title>
        <authorList>
            <person name="Xu J."/>
        </authorList>
    </citation>
    <scope>NUCLEOTIDE SEQUENCE [LARGE SCALE GENOMIC DNA]</scope>
    <source>
        <strain evidence="6 7">HX-9-20</strain>
    </source>
</reference>
<dbReference type="Pfam" id="PF00126">
    <property type="entry name" value="HTH_1"/>
    <property type="match status" value="1"/>
</dbReference>
<dbReference type="Gene3D" id="1.10.10.10">
    <property type="entry name" value="Winged helix-like DNA-binding domain superfamily/Winged helix DNA-binding domain"/>
    <property type="match status" value="1"/>
</dbReference>
<proteinExistence type="inferred from homology"/>
<evidence type="ECO:0000313" key="7">
    <source>
        <dbReference type="Proteomes" id="UP000318199"/>
    </source>
</evidence>
<keyword evidence="4" id="KW-0804">Transcription</keyword>
<dbReference type="InterPro" id="IPR005119">
    <property type="entry name" value="LysR_subst-bd"/>
</dbReference>
<dbReference type="InterPro" id="IPR000847">
    <property type="entry name" value="LysR_HTH_N"/>
</dbReference>
<organism evidence="6 7">
    <name type="scientific">Caenimonas sedimenti</name>
    <dbReference type="NCBI Taxonomy" id="2596921"/>
    <lineage>
        <taxon>Bacteria</taxon>
        <taxon>Pseudomonadati</taxon>
        <taxon>Pseudomonadota</taxon>
        <taxon>Betaproteobacteria</taxon>
        <taxon>Burkholderiales</taxon>
        <taxon>Comamonadaceae</taxon>
        <taxon>Caenimonas</taxon>
    </lineage>
</organism>
<dbReference type="SUPFAM" id="SSF46785">
    <property type="entry name" value="Winged helix' DNA-binding domain"/>
    <property type="match status" value="1"/>
</dbReference>
<evidence type="ECO:0000256" key="3">
    <source>
        <dbReference type="ARBA" id="ARBA00023125"/>
    </source>
</evidence>
<dbReference type="GO" id="GO:0003700">
    <property type="term" value="F:DNA-binding transcription factor activity"/>
    <property type="evidence" value="ECO:0007669"/>
    <property type="project" value="InterPro"/>
</dbReference>
<dbReference type="GO" id="GO:0003677">
    <property type="term" value="F:DNA binding"/>
    <property type="evidence" value="ECO:0007669"/>
    <property type="project" value="UniProtKB-KW"/>
</dbReference>
<keyword evidence="3" id="KW-0238">DNA-binding</keyword>
<dbReference type="Gene3D" id="3.40.190.10">
    <property type="entry name" value="Periplasmic binding protein-like II"/>
    <property type="match status" value="2"/>
</dbReference>
<evidence type="ECO:0000256" key="2">
    <source>
        <dbReference type="ARBA" id="ARBA00023015"/>
    </source>
</evidence>
<dbReference type="Pfam" id="PF03466">
    <property type="entry name" value="LysR_substrate"/>
    <property type="match status" value="1"/>
</dbReference>